<dbReference type="OMA" id="VECRMLC"/>
<evidence type="ECO:0000313" key="1">
    <source>
        <dbReference type="EMBL" id="KPI87064.1"/>
    </source>
</evidence>
<sequence length="276" mass="31336">MSGAALPSGSPVGVVPFITAVTDYERKGVGVDMMLKTLLNISRLCMLYSTDPMDKKKYFKISDAIVECRMLCNFGRPAITFRKGMEVLKQQQYMQFWHWLFTCLSLFLRVPEQLSGDLNFLQKVVFRRWSREKLSFCYRFFKSWSLTCCLLVELTRRSALRKAVLKAASPEEKVHAKLEVKVSNALIVRTLCDMYVYFKWIPGYKPIKALEYSCGLTSGLIGVWLVWKDTRYVLPPLTNVVPACERCGGKHALQRAMCVLDYEGGGSEGGEGTEDG</sequence>
<dbReference type="VEuPathDB" id="TriTrypDB:Lsey_0104_0240"/>
<evidence type="ECO:0000313" key="2">
    <source>
        <dbReference type="Proteomes" id="UP000038009"/>
    </source>
</evidence>
<comment type="caution">
    <text evidence="1">The sequence shown here is derived from an EMBL/GenBank/DDBJ whole genome shotgun (WGS) entry which is preliminary data.</text>
</comment>
<reference evidence="1 2" key="1">
    <citation type="journal article" date="2015" name="PLoS Pathog.">
        <title>Leptomonas seymouri: Adaptations to the Dixenous Life Cycle Analyzed by Genome Sequencing, Transcriptome Profiling and Co-infection with Leishmania donovani.</title>
        <authorList>
            <person name="Kraeva N."/>
            <person name="Butenko A."/>
            <person name="Hlavacova J."/>
            <person name="Kostygov A."/>
            <person name="Myskova J."/>
            <person name="Grybchuk D."/>
            <person name="Lestinova T."/>
            <person name="Votypka J."/>
            <person name="Volf P."/>
            <person name="Opperdoes F."/>
            <person name="Flegontov P."/>
            <person name="Lukes J."/>
            <person name="Yurchenko V."/>
        </authorList>
    </citation>
    <scope>NUCLEOTIDE SEQUENCE [LARGE SCALE GENOMIC DNA]</scope>
    <source>
        <strain evidence="1 2">ATCC 30220</strain>
    </source>
</reference>
<keyword evidence="2" id="KW-1185">Reference proteome</keyword>
<organism evidence="1 2">
    <name type="scientific">Leptomonas seymouri</name>
    <dbReference type="NCBI Taxonomy" id="5684"/>
    <lineage>
        <taxon>Eukaryota</taxon>
        <taxon>Discoba</taxon>
        <taxon>Euglenozoa</taxon>
        <taxon>Kinetoplastea</taxon>
        <taxon>Metakinetoplastina</taxon>
        <taxon>Trypanosomatida</taxon>
        <taxon>Trypanosomatidae</taxon>
        <taxon>Leishmaniinae</taxon>
        <taxon>Leptomonas</taxon>
    </lineage>
</organism>
<dbReference type="OrthoDB" id="270034at2759"/>
<dbReference type="EMBL" id="LJSK01000104">
    <property type="protein sequence ID" value="KPI87064.1"/>
    <property type="molecule type" value="Genomic_DNA"/>
</dbReference>
<dbReference type="AlphaFoldDB" id="A0A0N1PDG3"/>
<gene>
    <name evidence="1" type="ORF">ABL78_3876</name>
</gene>
<dbReference type="Proteomes" id="UP000038009">
    <property type="component" value="Unassembled WGS sequence"/>
</dbReference>
<proteinExistence type="predicted"/>
<accession>A0A0N1PDG3</accession>
<protein>
    <submittedName>
        <fullName evidence="1">Uncharacterized protein</fullName>
    </submittedName>
</protein>
<name>A0A0N1PDG3_LEPSE</name>